<proteinExistence type="predicted"/>
<dbReference type="EMBL" id="JAUPFM010000021">
    <property type="protein sequence ID" value="KAK2817549.1"/>
    <property type="molecule type" value="Genomic_DNA"/>
</dbReference>
<protein>
    <submittedName>
        <fullName evidence="2">Uncharacterized protein</fullName>
    </submittedName>
</protein>
<comment type="caution">
    <text evidence="2">The sequence shown here is derived from an EMBL/GenBank/DDBJ whole genome shotgun (WGS) entry which is preliminary data.</text>
</comment>
<name>A0AA88J619_CHASR</name>
<accession>A0AA88J619</accession>
<evidence type="ECO:0000256" key="1">
    <source>
        <dbReference type="SAM" id="MobiDB-lite"/>
    </source>
</evidence>
<evidence type="ECO:0000313" key="3">
    <source>
        <dbReference type="Proteomes" id="UP001187415"/>
    </source>
</evidence>
<keyword evidence="3" id="KW-1185">Reference proteome</keyword>
<dbReference type="AlphaFoldDB" id="A0AA88J619"/>
<reference evidence="2" key="1">
    <citation type="submission" date="2023-07" db="EMBL/GenBank/DDBJ databases">
        <title>Chromosome-level Genome Assembly of Striped Snakehead (Channa striata).</title>
        <authorList>
            <person name="Liu H."/>
        </authorList>
    </citation>
    <scope>NUCLEOTIDE SEQUENCE</scope>
    <source>
        <strain evidence="2">Gz</strain>
        <tissue evidence="2">Muscle</tissue>
    </source>
</reference>
<sequence>MVPARFCTGNQTATRTDGLETDGETEGDRWTATDREGQTGDFKPGCTSTCTAPCLAPGHVLAHKNLGSAAVTPPPQHLDQESAGFVHEAASLDPYLGEANMCTVAFQRGFAERIGETHLNWGLKLRACSDALIVNTGYFLYRNDARQQLRAPNTGRRFAETHPLPSETKNFSSLELGSRHSLSCQGANTWQPFGIIKTGHTPQPPPPPRIHRTFLPPLPTLLGNCILCVAAASTSPANHTRSTICLEWR</sequence>
<dbReference type="Proteomes" id="UP001187415">
    <property type="component" value="Unassembled WGS sequence"/>
</dbReference>
<evidence type="ECO:0000313" key="2">
    <source>
        <dbReference type="EMBL" id="KAK2817549.1"/>
    </source>
</evidence>
<organism evidence="2 3">
    <name type="scientific">Channa striata</name>
    <name type="common">Snakehead murrel</name>
    <name type="synonym">Ophicephalus striatus</name>
    <dbReference type="NCBI Taxonomy" id="64152"/>
    <lineage>
        <taxon>Eukaryota</taxon>
        <taxon>Metazoa</taxon>
        <taxon>Chordata</taxon>
        <taxon>Craniata</taxon>
        <taxon>Vertebrata</taxon>
        <taxon>Euteleostomi</taxon>
        <taxon>Actinopterygii</taxon>
        <taxon>Neopterygii</taxon>
        <taxon>Teleostei</taxon>
        <taxon>Neoteleostei</taxon>
        <taxon>Acanthomorphata</taxon>
        <taxon>Anabantaria</taxon>
        <taxon>Anabantiformes</taxon>
        <taxon>Channoidei</taxon>
        <taxon>Channidae</taxon>
        <taxon>Channa</taxon>
    </lineage>
</organism>
<feature type="region of interest" description="Disordered" evidence="1">
    <location>
        <begin position="1"/>
        <end position="38"/>
    </location>
</feature>
<gene>
    <name evidence="2" type="ORF">Q5P01_025740</name>
</gene>
<feature type="compositionally biased region" description="Basic and acidic residues" evidence="1">
    <location>
        <begin position="26"/>
        <end position="38"/>
    </location>
</feature>